<reference evidence="11" key="1">
    <citation type="submission" date="2018-03" db="EMBL/GenBank/DDBJ databases">
        <title>Gramella fulva sp. nov., isolated from a dry surface of tidal flat.</title>
        <authorList>
            <person name="Hwang S.H."/>
            <person name="Hwang W.M."/>
            <person name="Kang K."/>
            <person name="Ahn T.-Y."/>
        </authorList>
    </citation>
    <scope>NUCLEOTIDE SEQUENCE [LARGE SCALE GENOMIC DNA]</scope>
    <source>
        <strain evidence="11">SH35</strain>
    </source>
</reference>
<feature type="active site" description="Proton donor" evidence="5">
    <location>
        <position position="269"/>
    </location>
</feature>
<dbReference type="GO" id="GO:0004553">
    <property type="term" value="F:hydrolase activity, hydrolyzing O-glycosyl compounds"/>
    <property type="evidence" value="ECO:0007669"/>
    <property type="project" value="InterPro"/>
</dbReference>
<evidence type="ECO:0000256" key="7">
    <source>
        <dbReference type="RuleBase" id="RU361187"/>
    </source>
</evidence>
<feature type="active site" description="Proton acceptor" evidence="5">
    <location>
        <position position="82"/>
    </location>
</feature>
<comment type="pathway">
    <text evidence="1">Glycan metabolism; L-arabinan degradation.</text>
</comment>
<keyword evidence="4 7" id="KW-0326">Glycosidase</keyword>
<feature type="domain" description="Extracellular endo-alpha-(1-&gt;5)-L-arabinanase C-terminal" evidence="9">
    <location>
        <begin position="389"/>
        <end position="502"/>
    </location>
</feature>
<dbReference type="PANTHER" id="PTHR43301">
    <property type="entry name" value="ARABINAN ENDO-1,5-ALPHA-L-ARABINOSIDASE"/>
    <property type="match status" value="1"/>
</dbReference>
<comment type="similarity">
    <text evidence="2 7">Belongs to the glycosyl hydrolase 43 family.</text>
</comment>
<dbReference type="Pfam" id="PF16369">
    <property type="entry name" value="GH43_C"/>
    <property type="match status" value="1"/>
</dbReference>
<dbReference type="InterPro" id="IPR032291">
    <property type="entry name" value="Abn2_C"/>
</dbReference>
<evidence type="ECO:0000256" key="2">
    <source>
        <dbReference type="ARBA" id="ARBA00009865"/>
    </source>
</evidence>
<accession>A0A2R3Z7L0</accession>
<protein>
    <submittedName>
        <fullName evidence="10">Arabinan endo-1,5-alpha-L-arabinosidase</fullName>
    </submittedName>
</protein>
<feature type="site" description="Important for catalytic activity, responsible for pKa modulation of the active site Glu and correct orientation of both the proton donor and substrate" evidence="6">
    <location>
        <position position="210"/>
    </location>
</feature>
<evidence type="ECO:0000259" key="9">
    <source>
        <dbReference type="Pfam" id="PF16369"/>
    </source>
</evidence>
<keyword evidence="3 7" id="KW-0378">Hydrolase</keyword>
<gene>
    <name evidence="10" type="ORF">C7S20_13665</name>
</gene>
<evidence type="ECO:0000256" key="1">
    <source>
        <dbReference type="ARBA" id="ARBA00004834"/>
    </source>
</evidence>
<dbReference type="PROSITE" id="PS51257">
    <property type="entry name" value="PROKAR_LIPOPROTEIN"/>
    <property type="match status" value="1"/>
</dbReference>
<dbReference type="RefSeq" id="WP_107012996.1">
    <property type="nucleotide sequence ID" value="NZ_CP028136.1"/>
</dbReference>
<dbReference type="Proteomes" id="UP000241507">
    <property type="component" value="Chromosome"/>
</dbReference>
<name>A0A2R3Z7L0_9FLAO</name>
<proteinExistence type="inferred from homology"/>
<dbReference type="InterPro" id="IPR023296">
    <property type="entry name" value="Glyco_hydro_beta-prop_sf"/>
</dbReference>
<feature type="region of interest" description="Disordered" evidence="8">
    <location>
        <begin position="26"/>
        <end position="52"/>
    </location>
</feature>
<keyword evidence="11" id="KW-1185">Reference proteome</keyword>
<dbReference type="PANTHER" id="PTHR43301:SF3">
    <property type="entry name" value="ARABINAN ENDO-1,5-ALPHA-L-ARABINOSIDASE A-RELATED"/>
    <property type="match status" value="1"/>
</dbReference>
<evidence type="ECO:0000256" key="4">
    <source>
        <dbReference type="ARBA" id="ARBA00023295"/>
    </source>
</evidence>
<evidence type="ECO:0000313" key="11">
    <source>
        <dbReference type="Proteomes" id="UP000241507"/>
    </source>
</evidence>
<dbReference type="KEGG" id="grs:C7S20_13665"/>
<dbReference type="InterPro" id="IPR006710">
    <property type="entry name" value="Glyco_hydro_43"/>
</dbReference>
<evidence type="ECO:0000256" key="8">
    <source>
        <dbReference type="SAM" id="MobiDB-lite"/>
    </source>
</evidence>
<dbReference type="Pfam" id="PF04616">
    <property type="entry name" value="Glyco_hydro_43"/>
    <property type="match status" value="1"/>
</dbReference>
<dbReference type="GO" id="GO:0005975">
    <property type="term" value="P:carbohydrate metabolic process"/>
    <property type="evidence" value="ECO:0007669"/>
    <property type="project" value="InterPro"/>
</dbReference>
<organism evidence="10 11">
    <name type="scientific">Christiangramia fulva</name>
    <dbReference type="NCBI Taxonomy" id="2126553"/>
    <lineage>
        <taxon>Bacteria</taxon>
        <taxon>Pseudomonadati</taxon>
        <taxon>Bacteroidota</taxon>
        <taxon>Flavobacteriia</taxon>
        <taxon>Flavobacteriales</taxon>
        <taxon>Flavobacteriaceae</taxon>
        <taxon>Christiangramia</taxon>
    </lineage>
</organism>
<evidence type="ECO:0000256" key="5">
    <source>
        <dbReference type="PIRSR" id="PIRSR606710-1"/>
    </source>
</evidence>
<evidence type="ECO:0000256" key="3">
    <source>
        <dbReference type="ARBA" id="ARBA00022801"/>
    </source>
</evidence>
<dbReference type="OrthoDB" id="9801455at2"/>
<dbReference type="EMBL" id="CP028136">
    <property type="protein sequence ID" value="AVR46222.1"/>
    <property type="molecule type" value="Genomic_DNA"/>
</dbReference>
<dbReference type="Gene3D" id="2.115.10.20">
    <property type="entry name" value="Glycosyl hydrolase domain, family 43"/>
    <property type="match status" value="1"/>
</dbReference>
<sequence length="506" mass="56190">MKKHKLHIWVFILGIVSISLFSCSKDDPKDPGPNPAPGEGQNGGGEENPTETGIDFTAITDTYYDVAGAENVYSWGLYNVHDPSIIKAGDTYYSYSTDVSYGSEIRPGIQIRKSKNLIKWSFLGWVFDGLPEKGSQFIKSKGDDPFQSLWAPYAMEYNGEYRLYYSLSSPTPRLSVIGLATASSPLGPWTEKGLVVTSQNDNTVQTNAIDPTVVKTPAGEQWLYYGSAWDGIYVLALDPSTGLPKNPGSKGTRVAQRGFTGGKINGNIEGAEVIYNSDFEKYYMFISYDWLQTKYNVRVGRSDSPEGPFYDFNGDNLNEASDNIPMILAPYKFNGHSGWQGVAHPTVFNNGKGQYFIAHQGRPGVDSYFMDLHVRKIHWTKDGWPVVSPERFADVEQSTISENDLVGTYEQIILGYSVVPGFADEQTSPDFQTSISLELNADGSINGDSANSWTYDAPWLTLNWGNGFTDKLYVEYGRDWENNIDRTILLTGLNNEGTAVWGKKID</sequence>
<dbReference type="InterPro" id="IPR050727">
    <property type="entry name" value="GH43_arabinanases"/>
</dbReference>
<dbReference type="AlphaFoldDB" id="A0A2R3Z7L0"/>
<evidence type="ECO:0000256" key="6">
    <source>
        <dbReference type="PIRSR" id="PIRSR606710-2"/>
    </source>
</evidence>
<evidence type="ECO:0000313" key="10">
    <source>
        <dbReference type="EMBL" id="AVR46222.1"/>
    </source>
</evidence>
<dbReference type="CDD" id="cd08998">
    <property type="entry name" value="GH43_Arb43a-like"/>
    <property type="match status" value="1"/>
</dbReference>
<dbReference type="SUPFAM" id="SSF75005">
    <property type="entry name" value="Arabinanase/levansucrase/invertase"/>
    <property type="match status" value="1"/>
</dbReference>
<dbReference type="Gene3D" id="2.40.128.10">
    <property type="match status" value="1"/>
</dbReference>